<accession>A0A7S2T8I8</accession>
<reference evidence="4" key="1">
    <citation type="submission" date="2021-01" db="EMBL/GenBank/DDBJ databases">
        <authorList>
            <person name="Corre E."/>
            <person name="Pelletier E."/>
            <person name="Niang G."/>
            <person name="Scheremetjew M."/>
            <person name="Finn R."/>
            <person name="Kale V."/>
            <person name="Holt S."/>
            <person name="Cochrane G."/>
            <person name="Meng A."/>
            <person name="Brown T."/>
            <person name="Cohen L."/>
        </authorList>
    </citation>
    <scope>NUCLEOTIDE SEQUENCE</scope>
    <source>
        <strain evidence="4">RCC2335</strain>
    </source>
</reference>
<gene>
    <name evidence="4" type="ORF">CROS1312_LOCUS1324</name>
</gene>
<dbReference type="CDD" id="cd16981">
    <property type="entry name" value="CID_RPRD_like"/>
    <property type="match status" value="1"/>
</dbReference>
<dbReference type="Pfam" id="PF04818">
    <property type="entry name" value="CID"/>
    <property type="match status" value="1"/>
</dbReference>
<dbReference type="PANTHER" id="PTHR12460:SF0">
    <property type="entry name" value="CID DOMAIN-CONTAINING PROTEIN-RELATED"/>
    <property type="match status" value="1"/>
</dbReference>
<evidence type="ECO:0000256" key="2">
    <source>
        <dbReference type="SAM" id="MobiDB-lite"/>
    </source>
</evidence>
<dbReference type="AlphaFoldDB" id="A0A7S2T8I8"/>
<protein>
    <recommendedName>
        <fullName evidence="3">CID domain-containing protein</fullName>
    </recommendedName>
</protein>
<dbReference type="PROSITE" id="PS51391">
    <property type="entry name" value="CID"/>
    <property type="match status" value="1"/>
</dbReference>
<dbReference type="EMBL" id="HBHM01001692">
    <property type="protein sequence ID" value="CAD9722056.1"/>
    <property type="molecule type" value="Transcribed_RNA"/>
</dbReference>
<feature type="compositionally biased region" description="Polar residues" evidence="2">
    <location>
        <begin position="140"/>
        <end position="152"/>
    </location>
</feature>
<dbReference type="InterPro" id="IPR008942">
    <property type="entry name" value="ENTH_VHS"/>
</dbReference>
<proteinExistence type="predicted"/>
<evidence type="ECO:0000256" key="1">
    <source>
        <dbReference type="SAM" id="Coils"/>
    </source>
</evidence>
<dbReference type="PANTHER" id="PTHR12460">
    <property type="entry name" value="CYCLIN-DEPENDENT KINASE INHIBITOR-RELATED PROTEIN"/>
    <property type="match status" value="1"/>
</dbReference>
<evidence type="ECO:0000313" key="4">
    <source>
        <dbReference type="EMBL" id="CAD9722056.1"/>
    </source>
</evidence>
<sequence length="327" mass="36793">MDPEVLKQKLRKIDTSSKAIESTSRWCKFYKSDYKVIVETWFSEFLAANVQRKLALVYLCNDLIHKTRADGTQFTEQFYNKLGRVIKELTKTGDEKINAAVRRLMRVWNERKLFGNSGITRLVQQTGFSLEDGEDKHHTTGGQETPSSPTAQLKTAPSLLGVEPEELRQLAGLAAEVKRCSTEAKAVEGRCGEALSTSAIVSGRADKKVLQHYQKLMWDSVQAERKMIDLVDAWRAKIEASASQKEDRIKQIKKDLLSAKQRRESGDQAGTPAITSTAAQELAQQFGRMTDEERQKIGAKLLSAVPKQDLSLLSDPDENSNKRQKFM</sequence>
<dbReference type="Gene3D" id="1.25.40.90">
    <property type="match status" value="1"/>
</dbReference>
<feature type="domain" description="CID" evidence="3">
    <location>
        <begin position="1"/>
        <end position="130"/>
    </location>
</feature>
<keyword evidence="1" id="KW-0175">Coiled coil</keyword>
<dbReference type="GO" id="GO:0000993">
    <property type="term" value="F:RNA polymerase II complex binding"/>
    <property type="evidence" value="ECO:0007669"/>
    <property type="project" value="TreeGrafter"/>
</dbReference>
<name>A0A7S2T8I8_9CHLO</name>
<organism evidence="4">
    <name type="scientific">Chloropicon roscoffensis</name>
    <dbReference type="NCBI Taxonomy" id="1461544"/>
    <lineage>
        <taxon>Eukaryota</taxon>
        <taxon>Viridiplantae</taxon>
        <taxon>Chlorophyta</taxon>
        <taxon>Chloropicophyceae</taxon>
        <taxon>Chloropicales</taxon>
        <taxon>Chloropicaceae</taxon>
        <taxon>Chloropicon</taxon>
    </lineage>
</organism>
<dbReference type="SUPFAM" id="SSF48464">
    <property type="entry name" value="ENTH/VHS domain"/>
    <property type="match status" value="1"/>
</dbReference>
<evidence type="ECO:0000259" key="3">
    <source>
        <dbReference type="PROSITE" id="PS51391"/>
    </source>
</evidence>
<dbReference type="InterPro" id="IPR006569">
    <property type="entry name" value="CID_dom"/>
</dbReference>
<dbReference type="SMART" id="SM00582">
    <property type="entry name" value="RPR"/>
    <property type="match status" value="1"/>
</dbReference>
<feature type="coiled-coil region" evidence="1">
    <location>
        <begin position="235"/>
        <end position="262"/>
    </location>
</feature>
<feature type="region of interest" description="Disordered" evidence="2">
    <location>
        <begin position="308"/>
        <end position="327"/>
    </location>
</feature>
<feature type="region of interest" description="Disordered" evidence="2">
    <location>
        <begin position="130"/>
        <end position="152"/>
    </location>
</feature>
<dbReference type="GO" id="GO:0031124">
    <property type="term" value="P:mRNA 3'-end processing"/>
    <property type="evidence" value="ECO:0007669"/>
    <property type="project" value="TreeGrafter"/>
</dbReference>